<evidence type="ECO:0000313" key="9">
    <source>
        <dbReference type="Proteomes" id="UP000663873"/>
    </source>
</evidence>
<evidence type="ECO:0000313" key="8">
    <source>
        <dbReference type="Proteomes" id="UP000663851"/>
    </source>
</evidence>
<dbReference type="EMBL" id="CAJOBP010003696">
    <property type="protein sequence ID" value="CAF4415210.1"/>
    <property type="molecule type" value="Genomic_DNA"/>
</dbReference>
<gene>
    <name evidence="3" type="ORF">GRG538_LOCUS16290</name>
    <name evidence="7" type="ORF">HFQ381_LOCUS27963</name>
    <name evidence="4" type="ORF">KIK155_LOCUS17370</name>
    <name evidence="5" type="ORF">LUA448_LOCUS32632</name>
    <name evidence="2" type="ORF">TIS948_LOCUS6963</name>
    <name evidence="6" type="ORF">UJA718_LOCUS20134</name>
</gene>
<dbReference type="EMBL" id="CAJNYD010004864">
    <property type="protein sequence ID" value="CAF3644466.1"/>
    <property type="molecule type" value="Genomic_DNA"/>
</dbReference>
<dbReference type="Pfam" id="PF13358">
    <property type="entry name" value="DDE_3"/>
    <property type="match status" value="1"/>
</dbReference>
<feature type="domain" description="Tc1-like transposase DDE" evidence="1">
    <location>
        <begin position="14"/>
        <end position="85"/>
    </location>
</feature>
<dbReference type="EMBL" id="CAJNYV010003047">
    <property type="protein sequence ID" value="CAF3529391.1"/>
    <property type="molecule type" value="Genomic_DNA"/>
</dbReference>
<dbReference type="InterPro" id="IPR038717">
    <property type="entry name" value="Tc1-like_DDE_dom"/>
</dbReference>
<dbReference type="EMBL" id="CAJNYT010002602">
    <property type="protein sequence ID" value="CAF3480277.1"/>
    <property type="molecule type" value="Genomic_DNA"/>
</dbReference>
<dbReference type="EMBL" id="CAJOBO010003803">
    <property type="protein sequence ID" value="CAF4503721.1"/>
    <property type="molecule type" value="Genomic_DNA"/>
</dbReference>
<dbReference type="Proteomes" id="UP000663851">
    <property type="component" value="Unassembled WGS sequence"/>
</dbReference>
<evidence type="ECO:0000313" key="4">
    <source>
        <dbReference type="EMBL" id="CAF3529391.1"/>
    </source>
</evidence>
<comment type="caution">
    <text evidence="7">The sequence shown here is derived from an EMBL/GenBank/DDBJ whole genome shotgun (WGS) entry which is preliminary data.</text>
</comment>
<protein>
    <recommendedName>
        <fullName evidence="1">Tc1-like transposase DDE domain-containing protein</fullName>
    </recommendedName>
</protein>
<accession>A0A820VM05</accession>
<dbReference type="OrthoDB" id="4843387at2759"/>
<evidence type="ECO:0000259" key="1">
    <source>
        <dbReference type="Pfam" id="PF13358"/>
    </source>
</evidence>
<evidence type="ECO:0000313" key="7">
    <source>
        <dbReference type="EMBL" id="CAF4503721.1"/>
    </source>
</evidence>
<evidence type="ECO:0000313" key="6">
    <source>
        <dbReference type="EMBL" id="CAF4415210.1"/>
    </source>
</evidence>
<dbReference type="AlphaFoldDB" id="A0A820VM05"/>
<name>A0A820VM05_9BILA</name>
<evidence type="ECO:0000313" key="2">
    <source>
        <dbReference type="EMBL" id="CAF3101351.1"/>
    </source>
</evidence>
<sequence length="127" mass="14842">MNGQLYFSILQTELKRSMAKFPKKTKMIYRQDLAPWHTSGIVKDKITKLKLNVLDWAPKRPDLNPIEMLWSIIDKKLASKPIYSRASAVERLQEEWDNIDQDLCIKLVESMPERIQKCLKAKGGHFL</sequence>
<dbReference type="Proteomes" id="UP000663865">
    <property type="component" value="Unassembled WGS sequence"/>
</dbReference>
<reference evidence="7" key="1">
    <citation type="submission" date="2021-02" db="EMBL/GenBank/DDBJ databases">
        <authorList>
            <person name="Nowell W R."/>
        </authorList>
    </citation>
    <scope>NUCLEOTIDE SEQUENCE</scope>
</reference>
<dbReference type="InterPro" id="IPR036397">
    <property type="entry name" value="RNaseH_sf"/>
</dbReference>
<dbReference type="Proteomes" id="UP000663825">
    <property type="component" value="Unassembled WGS sequence"/>
</dbReference>
<dbReference type="Proteomes" id="UP000663833">
    <property type="component" value="Unassembled WGS sequence"/>
</dbReference>
<dbReference type="EMBL" id="CAJNXB010000815">
    <property type="protein sequence ID" value="CAF3101351.1"/>
    <property type="molecule type" value="Genomic_DNA"/>
</dbReference>
<keyword evidence="9" id="KW-1185">Reference proteome</keyword>
<proteinExistence type="predicted"/>
<evidence type="ECO:0000313" key="5">
    <source>
        <dbReference type="EMBL" id="CAF3644466.1"/>
    </source>
</evidence>
<evidence type="ECO:0000313" key="3">
    <source>
        <dbReference type="EMBL" id="CAF3480277.1"/>
    </source>
</evidence>
<dbReference type="Proteomes" id="UP000663873">
    <property type="component" value="Unassembled WGS sequence"/>
</dbReference>
<organism evidence="7 8">
    <name type="scientific">Rotaria socialis</name>
    <dbReference type="NCBI Taxonomy" id="392032"/>
    <lineage>
        <taxon>Eukaryota</taxon>
        <taxon>Metazoa</taxon>
        <taxon>Spiralia</taxon>
        <taxon>Gnathifera</taxon>
        <taxon>Rotifera</taxon>
        <taxon>Eurotatoria</taxon>
        <taxon>Bdelloidea</taxon>
        <taxon>Philodinida</taxon>
        <taxon>Philodinidae</taxon>
        <taxon>Rotaria</taxon>
    </lineage>
</organism>
<dbReference type="Gene3D" id="3.30.420.10">
    <property type="entry name" value="Ribonuclease H-like superfamily/Ribonuclease H"/>
    <property type="match status" value="1"/>
</dbReference>
<dbReference type="GO" id="GO:0003676">
    <property type="term" value="F:nucleic acid binding"/>
    <property type="evidence" value="ECO:0007669"/>
    <property type="project" value="InterPro"/>
</dbReference>
<dbReference type="Proteomes" id="UP000663872">
    <property type="component" value="Unassembled WGS sequence"/>
</dbReference>